<dbReference type="SUPFAM" id="SSF56176">
    <property type="entry name" value="FAD-binding/transporter-associated domain-like"/>
    <property type="match status" value="1"/>
</dbReference>
<keyword evidence="2" id="KW-1185">Reference proteome</keyword>
<dbReference type="Gene3D" id="3.30.465.10">
    <property type="match status" value="1"/>
</dbReference>
<accession>A0ABR0SUP0</accession>
<name>A0ABR0SUP0_9HYPO</name>
<evidence type="ECO:0000313" key="1">
    <source>
        <dbReference type="EMBL" id="KAK5995642.1"/>
    </source>
</evidence>
<protein>
    <submittedName>
        <fullName evidence="1">FAD-linked oxidoreductase</fullName>
    </submittedName>
</protein>
<organism evidence="1 2">
    <name type="scientific">Cladobotryum mycophilum</name>
    <dbReference type="NCBI Taxonomy" id="491253"/>
    <lineage>
        <taxon>Eukaryota</taxon>
        <taxon>Fungi</taxon>
        <taxon>Dikarya</taxon>
        <taxon>Ascomycota</taxon>
        <taxon>Pezizomycotina</taxon>
        <taxon>Sordariomycetes</taxon>
        <taxon>Hypocreomycetidae</taxon>
        <taxon>Hypocreales</taxon>
        <taxon>Hypocreaceae</taxon>
        <taxon>Cladobotryum</taxon>
    </lineage>
</organism>
<comment type="caution">
    <text evidence="1">The sequence shown here is derived from an EMBL/GenBank/DDBJ whole genome shotgun (WGS) entry which is preliminary data.</text>
</comment>
<dbReference type="InterPro" id="IPR036318">
    <property type="entry name" value="FAD-bd_PCMH-like_sf"/>
</dbReference>
<sequence length="396" mass="43062">MSLNICQPEQSCWPIIAQWQAFNQTISGCLKITVPVSSVCFPSSPNFNIPARDNVKDNYTNNTFRKSTYRALQGTEWKSYGARNYFYGVGGPEGSTYSLGQLSALYVNAQEASKITAAIQFIQSHGIRIVVNNTGHYYLGHSTTTNTLAIRTYNLKNLDFQSSFTASNCAAANKQKIGTIGAGIMAQEVNKSLFKSKIPDYNVLAPTPVSFLEILSAAGDPLTELKSLTSSNTLLSNHAEQFPSSRWRCPSQITTLVSSVLKAIDTVSEQFGQELNILHKTAPVNTPDTAQATSAKLAWRNALQHMIVPDVSEPNAATSASAPIASAVCAVIDVIKMTSRVSSIGVNYDKIVQVKQTYDQQTVLNCKKCIGYLGDQNPMHSCYSDSPVPSVPYPFA</sequence>
<dbReference type="EMBL" id="JAVFKD010000004">
    <property type="protein sequence ID" value="KAK5995642.1"/>
    <property type="molecule type" value="Genomic_DNA"/>
</dbReference>
<evidence type="ECO:0000313" key="2">
    <source>
        <dbReference type="Proteomes" id="UP001338125"/>
    </source>
</evidence>
<dbReference type="Proteomes" id="UP001338125">
    <property type="component" value="Unassembled WGS sequence"/>
</dbReference>
<gene>
    <name evidence="1" type="ORF">PT974_04057</name>
</gene>
<dbReference type="InterPro" id="IPR016169">
    <property type="entry name" value="FAD-bd_PCMH_sub2"/>
</dbReference>
<proteinExistence type="predicted"/>
<reference evidence="1 2" key="1">
    <citation type="submission" date="2024-01" db="EMBL/GenBank/DDBJ databases">
        <title>Complete genome of Cladobotryum mycophilum ATHUM6906.</title>
        <authorList>
            <person name="Christinaki A.C."/>
            <person name="Myridakis A.I."/>
            <person name="Kouvelis V.N."/>
        </authorList>
    </citation>
    <scope>NUCLEOTIDE SEQUENCE [LARGE SCALE GENOMIC DNA]</scope>
    <source>
        <strain evidence="1 2">ATHUM6906</strain>
    </source>
</reference>